<dbReference type="KEGG" id="talb:FTW19_17960"/>
<feature type="region of interest" description="Disordered" evidence="1">
    <location>
        <begin position="197"/>
        <end position="221"/>
    </location>
</feature>
<keyword evidence="4" id="KW-1185">Reference proteome</keyword>
<feature type="signal peptide" evidence="2">
    <location>
        <begin position="1"/>
        <end position="24"/>
    </location>
</feature>
<name>A0A5B9EGZ8_9BACT</name>
<dbReference type="Proteomes" id="UP000321820">
    <property type="component" value="Chromosome"/>
</dbReference>
<organism evidence="3 4">
    <name type="scientific">Terriglobus albidus</name>
    <dbReference type="NCBI Taxonomy" id="1592106"/>
    <lineage>
        <taxon>Bacteria</taxon>
        <taxon>Pseudomonadati</taxon>
        <taxon>Acidobacteriota</taxon>
        <taxon>Terriglobia</taxon>
        <taxon>Terriglobales</taxon>
        <taxon>Acidobacteriaceae</taxon>
        <taxon>Terriglobus</taxon>
    </lineage>
</organism>
<accession>A0A5B9EGZ8</accession>
<sequence>MKKSYRTHSLALSLMFFFSVAAFAQRGHPIGSGVGLGGGAGAGVGSGAALGGGAATGVGTGTGLGGGSLGAGTGAGLGANAGTGRTNVGVNGATSANVNASRQSPAAVLSDTHLNSSLTSSLGKSGVSIPGGNLQTACSGFKELGNCVAAMHVAQNLNVPFSSLQSQMTGSKAVSLGKAIQNTAAAGTDAKAEAKKATKQANADIHASESASSTTTADSHM</sequence>
<gene>
    <name evidence="3" type="ORF">FTW19_17960</name>
</gene>
<feature type="compositionally biased region" description="Low complexity" evidence="1">
    <location>
        <begin position="199"/>
        <end position="221"/>
    </location>
</feature>
<reference evidence="3 4" key="1">
    <citation type="submission" date="2019-08" db="EMBL/GenBank/DDBJ databases">
        <title>Complete genome sequence of Terriglobus albidus strain ORNL.</title>
        <authorList>
            <person name="Podar M."/>
        </authorList>
    </citation>
    <scope>NUCLEOTIDE SEQUENCE [LARGE SCALE GENOMIC DNA]</scope>
    <source>
        <strain evidence="3 4">ORNL</strain>
    </source>
</reference>
<protein>
    <submittedName>
        <fullName evidence="3">Uncharacterized protein</fullName>
    </submittedName>
</protein>
<evidence type="ECO:0000313" key="3">
    <source>
        <dbReference type="EMBL" id="QEE29701.1"/>
    </source>
</evidence>
<evidence type="ECO:0000313" key="4">
    <source>
        <dbReference type="Proteomes" id="UP000321820"/>
    </source>
</evidence>
<evidence type="ECO:0000256" key="1">
    <source>
        <dbReference type="SAM" id="MobiDB-lite"/>
    </source>
</evidence>
<dbReference type="EMBL" id="CP042806">
    <property type="protein sequence ID" value="QEE29701.1"/>
    <property type="molecule type" value="Genomic_DNA"/>
</dbReference>
<feature type="chain" id="PRO_5023053191" evidence="2">
    <location>
        <begin position="25"/>
        <end position="221"/>
    </location>
</feature>
<evidence type="ECO:0000256" key="2">
    <source>
        <dbReference type="SAM" id="SignalP"/>
    </source>
</evidence>
<dbReference type="OrthoDB" id="9987547at2"/>
<dbReference type="AlphaFoldDB" id="A0A5B9EGZ8"/>
<proteinExistence type="predicted"/>
<dbReference type="RefSeq" id="WP_147648954.1">
    <property type="nucleotide sequence ID" value="NZ_CP042806.1"/>
</dbReference>
<keyword evidence="2" id="KW-0732">Signal</keyword>